<dbReference type="AlphaFoldDB" id="W1PEX3"/>
<evidence type="ECO:0000256" key="1">
    <source>
        <dbReference type="SAM" id="MobiDB-lite"/>
    </source>
</evidence>
<organism evidence="2 3">
    <name type="scientific">Amborella trichopoda</name>
    <dbReference type="NCBI Taxonomy" id="13333"/>
    <lineage>
        <taxon>Eukaryota</taxon>
        <taxon>Viridiplantae</taxon>
        <taxon>Streptophyta</taxon>
        <taxon>Embryophyta</taxon>
        <taxon>Tracheophyta</taxon>
        <taxon>Spermatophyta</taxon>
        <taxon>Magnoliopsida</taxon>
        <taxon>Amborellales</taxon>
        <taxon>Amborellaceae</taxon>
        <taxon>Amborella</taxon>
    </lineage>
</organism>
<name>W1PEX3_AMBTC</name>
<protein>
    <submittedName>
        <fullName evidence="2">Uncharacterized protein</fullName>
    </submittedName>
</protein>
<evidence type="ECO:0000313" key="2">
    <source>
        <dbReference type="EMBL" id="ERN08532.1"/>
    </source>
</evidence>
<evidence type="ECO:0000313" key="3">
    <source>
        <dbReference type="Proteomes" id="UP000017836"/>
    </source>
</evidence>
<proteinExistence type="predicted"/>
<keyword evidence="3" id="KW-1185">Reference proteome</keyword>
<dbReference type="Gramene" id="ERN08532">
    <property type="protein sequence ID" value="ERN08532"/>
    <property type="gene ID" value="AMTR_s00017p00032010"/>
</dbReference>
<gene>
    <name evidence="2" type="ORF">AMTR_s00017p00032010</name>
</gene>
<dbReference type="EMBL" id="KI393256">
    <property type="protein sequence ID" value="ERN08532.1"/>
    <property type="molecule type" value="Genomic_DNA"/>
</dbReference>
<reference evidence="3" key="1">
    <citation type="journal article" date="2013" name="Science">
        <title>The Amborella genome and the evolution of flowering plants.</title>
        <authorList>
            <consortium name="Amborella Genome Project"/>
        </authorList>
    </citation>
    <scope>NUCLEOTIDE SEQUENCE [LARGE SCALE GENOMIC DNA]</scope>
</reference>
<sequence>MRARVPDLQIMDQGIPYLPFLTSPLRKGLKQATTHALQITSNSILKSPLANLGATITRLARFKNNKVVGGINITCELKLQSDVEESKKPSTGAIYPRHPLVIPPFPRREVTSPILHQPEEVEQQEE</sequence>
<dbReference type="Proteomes" id="UP000017836">
    <property type="component" value="Unassembled WGS sequence"/>
</dbReference>
<feature type="region of interest" description="Disordered" evidence="1">
    <location>
        <begin position="86"/>
        <end position="126"/>
    </location>
</feature>
<dbReference type="HOGENOM" id="CLU_1984549_0_0_1"/>
<accession>W1PEX3</accession>